<keyword evidence="2" id="KW-1185">Reference proteome</keyword>
<dbReference type="Proteomes" id="UP001500973">
    <property type="component" value="Unassembled WGS sequence"/>
</dbReference>
<organism evidence="1 2">
    <name type="scientific">Streptomyces thermospinosisporus</name>
    <dbReference type="NCBI Taxonomy" id="161482"/>
    <lineage>
        <taxon>Bacteria</taxon>
        <taxon>Bacillati</taxon>
        <taxon>Actinomycetota</taxon>
        <taxon>Actinomycetes</taxon>
        <taxon>Kitasatosporales</taxon>
        <taxon>Streptomycetaceae</taxon>
        <taxon>Streptomyces</taxon>
    </lineage>
</organism>
<dbReference type="EMBL" id="BAAAIZ010000084">
    <property type="protein sequence ID" value="GAA1431073.1"/>
    <property type="molecule type" value="Genomic_DNA"/>
</dbReference>
<name>A0ABN1Z5P9_9ACTN</name>
<reference evidence="1 2" key="1">
    <citation type="journal article" date="2019" name="Int. J. Syst. Evol. Microbiol.">
        <title>The Global Catalogue of Microorganisms (GCM) 10K type strain sequencing project: providing services to taxonomists for standard genome sequencing and annotation.</title>
        <authorList>
            <consortium name="The Broad Institute Genomics Platform"/>
            <consortium name="The Broad Institute Genome Sequencing Center for Infectious Disease"/>
            <person name="Wu L."/>
            <person name="Ma J."/>
        </authorList>
    </citation>
    <scope>NUCLEOTIDE SEQUENCE [LARGE SCALE GENOMIC DNA]</scope>
    <source>
        <strain evidence="1 2">JCM 11756</strain>
    </source>
</reference>
<comment type="caution">
    <text evidence="1">The sequence shown here is derived from an EMBL/GenBank/DDBJ whole genome shotgun (WGS) entry which is preliminary data.</text>
</comment>
<accession>A0ABN1Z5P9</accession>
<sequence>MPVTCVKPRVRTRKGRTPGGVQPTGCGPWAVTSPDQGLRLCQTAIATSASPPFWATTVRSAVAPGTSARTVHVPSAA</sequence>
<gene>
    <name evidence="1" type="ORF">GCM10009601_49450</name>
</gene>
<proteinExistence type="predicted"/>
<evidence type="ECO:0000313" key="2">
    <source>
        <dbReference type="Proteomes" id="UP001500973"/>
    </source>
</evidence>
<evidence type="ECO:0000313" key="1">
    <source>
        <dbReference type="EMBL" id="GAA1431073.1"/>
    </source>
</evidence>
<protein>
    <submittedName>
        <fullName evidence="1">Uncharacterized protein</fullName>
    </submittedName>
</protein>